<sequence>MSPSFHTEQIGSLLRPEGLLSARAASNLFYYAPTAPEDIKRETEAAIARVVRKQQDLGIRPITDGEYGRFVFSDGFFERLEGFKAYQHLPVPDAFRTNYPPSAMLMKLGVKTRPAAVAEGKIRHKESSYLEQWKALRALLPESEWKLCKVTMPALSHQHIGLRPGRAYSTSAYNSDEEYFGDLAAAYRQEIRMLYEAGVRNIQVDDPQLTFLLMESFRNGIAIDGGDANDLLETYKWASNEALKDKPEDLHVGIHLCRGNFPGSVHVAEGSYEWLAQRLFSTTKYDTFYLEYDTPRAGSFSPLRYLPIGKNVVLGLVSTKSPTLEDLDLLEKRVYEAADIIAEGQGRTRQEVIENSLAVSPQCGFSSISVGGGAGVTEEVMWEKLLLVKRLAERIWGVS</sequence>
<dbReference type="SUPFAM" id="SSF51726">
    <property type="entry name" value="UROD/MetE-like"/>
    <property type="match status" value="1"/>
</dbReference>
<keyword evidence="2" id="KW-0489">Methyltransferase</keyword>
<dbReference type="AlphaFoldDB" id="A0A9P4I5H5"/>
<dbReference type="GO" id="GO:0009086">
    <property type="term" value="P:methionine biosynthetic process"/>
    <property type="evidence" value="ECO:0007669"/>
    <property type="project" value="InterPro"/>
</dbReference>
<dbReference type="PANTHER" id="PTHR43844">
    <property type="entry name" value="METHIONINE SYNTHASE"/>
    <property type="match status" value="1"/>
</dbReference>
<dbReference type="EMBL" id="ML978131">
    <property type="protein sequence ID" value="KAF2095360.1"/>
    <property type="molecule type" value="Genomic_DNA"/>
</dbReference>
<keyword evidence="3" id="KW-1185">Reference proteome</keyword>
<evidence type="ECO:0000313" key="2">
    <source>
        <dbReference type="EMBL" id="KAF2095360.1"/>
    </source>
</evidence>
<keyword evidence="2" id="KW-0808">Transferase</keyword>
<dbReference type="InterPro" id="IPR038071">
    <property type="entry name" value="UROD/MetE-like_sf"/>
</dbReference>
<gene>
    <name evidence="2" type="ORF">NA57DRAFT_67807</name>
</gene>
<dbReference type="GO" id="GO:0032259">
    <property type="term" value="P:methylation"/>
    <property type="evidence" value="ECO:0007669"/>
    <property type="project" value="UniProtKB-KW"/>
</dbReference>
<dbReference type="Proteomes" id="UP000799772">
    <property type="component" value="Unassembled WGS sequence"/>
</dbReference>
<dbReference type="InterPro" id="IPR002629">
    <property type="entry name" value="Met_Synth_C/arc"/>
</dbReference>
<feature type="domain" description="Cobalamin-independent methionine synthase MetE C-terminal/archaeal" evidence="1">
    <location>
        <begin position="178"/>
        <end position="366"/>
    </location>
</feature>
<comment type="caution">
    <text evidence="2">The sequence shown here is derived from an EMBL/GenBank/DDBJ whole genome shotgun (WGS) entry which is preliminary data.</text>
</comment>
<dbReference type="Pfam" id="PF01717">
    <property type="entry name" value="Meth_synt_2"/>
    <property type="match status" value="1"/>
</dbReference>
<reference evidence="2" key="1">
    <citation type="journal article" date="2020" name="Stud. Mycol.">
        <title>101 Dothideomycetes genomes: a test case for predicting lifestyles and emergence of pathogens.</title>
        <authorList>
            <person name="Haridas S."/>
            <person name="Albert R."/>
            <person name="Binder M."/>
            <person name="Bloem J."/>
            <person name="Labutti K."/>
            <person name="Salamov A."/>
            <person name="Andreopoulos B."/>
            <person name="Baker S."/>
            <person name="Barry K."/>
            <person name="Bills G."/>
            <person name="Bluhm B."/>
            <person name="Cannon C."/>
            <person name="Castanera R."/>
            <person name="Culley D."/>
            <person name="Daum C."/>
            <person name="Ezra D."/>
            <person name="Gonzalez J."/>
            <person name="Henrissat B."/>
            <person name="Kuo A."/>
            <person name="Liang C."/>
            <person name="Lipzen A."/>
            <person name="Lutzoni F."/>
            <person name="Magnuson J."/>
            <person name="Mondo S."/>
            <person name="Nolan M."/>
            <person name="Ohm R."/>
            <person name="Pangilinan J."/>
            <person name="Park H.-J."/>
            <person name="Ramirez L."/>
            <person name="Alfaro M."/>
            <person name="Sun H."/>
            <person name="Tritt A."/>
            <person name="Yoshinaga Y."/>
            <person name="Zwiers L.-H."/>
            <person name="Turgeon B."/>
            <person name="Goodwin S."/>
            <person name="Spatafora J."/>
            <person name="Crous P."/>
            <person name="Grigoriev I."/>
        </authorList>
    </citation>
    <scope>NUCLEOTIDE SEQUENCE</scope>
    <source>
        <strain evidence="2">CBS 133067</strain>
    </source>
</reference>
<organism evidence="2 3">
    <name type="scientific">Rhizodiscina lignyota</name>
    <dbReference type="NCBI Taxonomy" id="1504668"/>
    <lineage>
        <taxon>Eukaryota</taxon>
        <taxon>Fungi</taxon>
        <taxon>Dikarya</taxon>
        <taxon>Ascomycota</taxon>
        <taxon>Pezizomycotina</taxon>
        <taxon>Dothideomycetes</taxon>
        <taxon>Pleosporomycetidae</taxon>
        <taxon>Aulographales</taxon>
        <taxon>Rhizodiscinaceae</taxon>
        <taxon>Rhizodiscina</taxon>
    </lineage>
</organism>
<evidence type="ECO:0000259" key="1">
    <source>
        <dbReference type="Pfam" id="PF01717"/>
    </source>
</evidence>
<dbReference type="OrthoDB" id="7772923at2759"/>
<name>A0A9P4I5H5_9PEZI</name>
<dbReference type="PANTHER" id="PTHR43844:SF2">
    <property type="entry name" value="SYNTHASE, VITAMIN-B12 INDEPENDENT, PUTATIVE (AFU_ORTHOLOGUE AFUA_3G12060)-RELATED"/>
    <property type="match status" value="1"/>
</dbReference>
<dbReference type="CDD" id="cd03311">
    <property type="entry name" value="CIMS_C_terminal_like"/>
    <property type="match status" value="1"/>
</dbReference>
<dbReference type="GO" id="GO:0008270">
    <property type="term" value="F:zinc ion binding"/>
    <property type="evidence" value="ECO:0007669"/>
    <property type="project" value="InterPro"/>
</dbReference>
<accession>A0A9P4I5H5</accession>
<evidence type="ECO:0000313" key="3">
    <source>
        <dbReference type="Proteomes" id="UP000799772"/>
    </source>
</evidence>
<dbReference type="GO" id="GO:0003871">
    <property type="term" value="F:5-methyltetrahydropteroyltriglutamate-homocysteine S-methyltransferase activity"/>
    <property type="evidence" value="ECO:0007669"/>
    <property type="project" value="InterPro"/>
</dbReference>
<dbReference type="Gene3D" id="3.20.20.210">
    <property type="match status" value="1"/>
</dbReference>
<proteinExistence type="predicted"/>
<protein>
    <submittedName>
        <fullName evidence="2">5-methyltetrahydropteroyltriglutamate-homocysteine methyltransferase</fullName>
    </submittedName>
</protein>